<comment type="caution">
    <text evidence="2">The sequence shown here is derived from an EMBL/GenBank/DDBJ whole genome shotgun (WGS) entry which is preliminary data.</text>
</comment>
<keyword evidence="3" id="KW-1185">Reference proteome</keyword>
<proteinExistence type="predicted"/>
<evidence type="ECO:0000313" key="2">
    <source>
        <dbReference type="EMBL" id="TNM65813.1"/>
    </source>
</evidence>
<evidence type="ECO:0000313" key="3">
    <source>
        <dbReference type="Proteomes" id="UP000311605"/>
    </source>
</evidence>
<evidence type="ECO:0000256" key="1">
    <source>
        <dbReference type="SAM" id="SignalP"/>
    </source>
</evidence>
<name>A0A5C4XR40_9HYPH</name>
<reference evidence="2 3" key="1">
    <citation type="submission" date="2019-06" db="EMBL/GenBank/DDBJ databases">
        <title>The draft genome of Rhizobium smilacinae PTYR-5.</title>
        <authorList>
            <person name="Liu L."/>
            <person name="Li L."/>
            <person name="Zhang X."/>
        </authorList>
    </citation>
    <scope>NUCLEOTIDE SEQUENCE [LARGE SCALE GENOMIC DNA]</scope>
    <source>
        <strain evidence="2 3">PTYR-5</strain>
    </source>
</reference>
<sequence>MSRRLIASTALLALTLSSCTTVTITDSPISKRWVGHSAGEFFAKYNPPLDDVSSGSSTVYSWRGGYKRIKLENGKSASVSCSAKIIVSSDYTIRNIEITADRPGATGPSYCQELLAGA</sequence>
<gene>
    <name evidence="2" type="ORF">FHP24_06135</name>
</gene>
<accession>A0A5C4XR40</accession>
<keyword evidence="1" id="KW-0732">Signal</keyword>
<feature type="chain" id="PRO_5022728423" description="Lipoprotein" evidence="1">
    <location>
        <begin position="21"/>
        <end position="118"/>
    </location>
</feature>
<feature type="signal peptide" evidence="1">
    <location>
        <begin position="1"/>
        <end position="20"/>
    </location>
</feature>
<dbReference type="AlphaFoldDB" id="A0A5C4XR40"/>
<dbReference type="OrthoDB" id="8238109at2"/>
<organism evidence="2 3">
    <name type="scientific">Aliirhizobium smilacinae</name>
    <dbReference type="NCBI Taxonomy" id="1395944"/>
    <lineage>
        <taxon>Bacteria</taxon>
        <taxon>Pseudomonadati</taxon>
        <taxon>Pseudomonadota</taxon>
        <taxon>Alphaproteobacteria</taxon>
        <taxon>Hyphomicrobiales</taxon>
        <taxon>Rhizobiaceae</taxon>
        <taxon>Aliirhizobium</taxon>
    </lineage>
</organism>
<dbReference type="PROSITE" id="PS51257">
    <property type="entry name" value="PROKAR_LIPOPROTEIN"/>
    <property type="match status" value="1"/>
</dbReference>
<dbReference type="RefSeq" id="WP_139674317.1">
    <property type="nucleotide sequence ID" value="NZ_VDMN01000001.1"/>
</dbReference>
<protein>
    <recommendedName>
        <fullName evidence="4">Lipoprotein</fullName>
    </recommendedName>
</protein>
<dbReference type="Proteomes" id="UP000311605">
    <property type="component" value="Unassembled WGS sequence"/>
</dbReference>
<dbReference type="EMBL" id="VDMN01000001">
    <property type="protein sequence ID" value="TNM65813.1"/>
    <property type="molecule type" value="Genomic_DNA"/>
</dbReference>
<evidence type="ECO:0008006" key="4">
    <source>
        <dbReference type="Google" id="ProtNLM"/>
    </source>
</evidence>